<dbReference type="AlphaFoldDB" id="A0A1H4BEV9"/>
<feature type="domain" description="Outer membrane protein beta-barrel" evidence="2">
    <location>
        <begin position="6"/>
        <end position="236"/>
    </location>
</feature>
<organism evidence="3 4">
    <name type="scientific">Microbulbifer marinus</name>
    <dbReference type="NCBI Taxonomy" id="658218"/>
    <lineage>
        <taxon>Bacteria</taxon>
        <taxon>Pseudomonadati</taxon>
        <taxon>Pseudomonadota</taxon>
        <taxon>Gammaproteobacteria</taxon>
        <taxon>Cellvibrionales</taxon>
        <taxon>Microbulbiferaceae</taxon>
        <taxon>Microbulbifer</taxon>
    </lineage>
</organism>
<evidence type="ECO:0000256" key="1">
    <source>
        <dbReference type="ARBA" id="ARBA00022729"/>
    </source>
</evidence>
<gene>
    <name evidence="3" type="ORF">SAMN05216562_3260</name>
</gene>
<dbReference type="Gene3D" id="2.40.160.20">
    <property type="match status" value="1"/>
</dbReference>
<dbReference type="Proteomes" id="UP000198658">
    <property type="component" value="Unassembled WGS sequence"/>
</dbReference>
<reference evidence="4" key="1">
    <citation type="submission" date="2016-10" db="EMBL/GenBank/DDBJ databases">
        <authorList>
            <person name="Varghese N."/>
            <person name="Submissions S."/>
        </authorList>
    </citation>
    <scope>NUCLEOTIDE SEQUENCE [LARGE SCALE GENOMIC DNA]</scope>
    <source>
        <strain evidence="4">CGMCC 1.10657</strain>
    </source>
</reference>
<protein>
    <submittedName>
        <fullName evidence="3">Outer membrane protein beta-barrel domain-containing protein</fullName>
    </submittedName>
</protein>
<dbReference type="InterPro" id="IPR011250">
    <property type="entry name" value="OMP/PagP_B-barrel"/>
</dbReference>
<dbReference type="OrthoDB" id="5727787at2"/>
<proteinExistence type="predicted"/>
<accession>A0A1H4BEV9</accession>
<keyword evidence="1" id="KW-0732">Signal</keyword>
<dbReference type="InterPro" id="IPR027385">
    <property type="entry name" value="Beta-barrel_OMP"/>
</dbReference>
<evidence type="ECO:0000259" key="2">
    <source>
        <dbReference type="Pfam" id="PF13505"/>
    </source>
</evidence>
<dbReference type="EMBL" id="FNQO01000005">
    <property type="protein sequence ID" value="SEA46670.1"/>
    <property type="molecule type" value="Genomic_DNA"/>
</dbReference>
<sequence length="236" mass="26032">MNRPLFLLAVPLLTLSAQTRADFYSHKYGGIGYSDVQLQGFCSGATGFVQRFNISGQTATSGACNDSGNGWKIYGGWHWTPYLAVEASYQQLTTSELDFRIDGDGGDYLTFADEVETRLLNTFAVGHWPVAGGFSLFGKLGGGVWNAELSERQSGELFFLYQVGPDAFEPRLTEVSGRAGRNDNGFHWGYGAGISYSYGNDWTLRAEWETFRDISNDELRGGFDVEAATVGWSMHF</sequence>
<dbReference type="SUPFAM" id="SSF56925">
    <property type="entry name" value="OMPA-like"/>
    <property type="match status" value="1"/>
</dbReference>
<evidence type="ECO:0000313" key="3">
    <source>
        <dbReference type="EMBL" id="SEA46670.1"/>
    </source>
</evidence>
<keyword evidence="4" id="KW-1185">Reference proteome</keyword>
<dbReference type="STRING" id="658218.SAMN05216562_3260"/>
<dbReference type="Pfam" id="PF13505">
    <property type="entry name" value="OMP_b-brl"/>
    <property type="match status" value="1"/>
</dbReference>
<name>A0A1H4BEV9_9GAMM</name>
<dbReference type="RefSeq" id="WP_091391071.1">
    <property type="nucleotide sequence ID" value="NZ_FNQO01000005.1"/>
</dbReference>
<evidence type="ECO:0000313" key="4">
    <source>
        <dbReference type="Proteomes" id="UP000198658"/>
    </source>
</evidence>